<dbReference type="InterPro" id="IPR008979">
    <property type="entry name" value="Galactose-bd-like_sf"/>
</dbReference>
<feature type="compositionally biased region" description="Basic and acidic residues" evidence="5">
    <location>
        <begin position="229"/>
        <end position="240"/>
    </location>
</feature>
<accession>A0A061B5N4</accession>
<dbReference type="PANTHER" id="PTHR13194:SF18">
    <property type="entry name" value="COMPLEX I INTERMEDIATE-ASSOCIATED PROTEIN 30, MITOCHONDRIAL"/>
    <property type="match status" value="1"/>
</dbReference>
<dbReference type="InterPro" id="IPR013857">
    <property type="entry name" value="NADH-UbQ_OxRdtase-assoc_prot30"/>
</dbReference>
<name>A0A061B5N4_CYBFA</name>
<reference evidence="7" key="1">
    <citation type="journal article" date="2014" name="Genome Announc.">
        <title>Genome sequence of the yeast Cyberlindnera fabianii (Hansenula fabianii).</title>
        <authorList>
            <person name="Freel K.C."/>
            <person name="Sarilar V."/>
            <person name="Neuveglise C."/>
            <person name="Devillers H."/>
            <person name="Friedrich A."/>
            <person name="Schacherer J."/>
        </authorList>
    </citation>
    <scope>NUCLEOTIDE SEQUENCE</scope>
    <source>
        <strain evidence="7">YJS4271</strain>
    </source>
</reference>
<evidence type="ECO:0000313" key="7">
    <source>
        <dbReference type="EMBL" id="CDR42972.1"/>
    </source>
</evidence>
<feature type="domain" description="NADH:ubiquinone oxidoreductase intermediate-associated protein 30" evidence="6">
    <location>
        <begin position="51"/>
        <end position="219"/>
    </location>
</feature>
<evidence type="ECO:0000256" key="2">
    <source>
        <dbReference type="ARBA" id="ARBA00007884"/>
    </source>
</evidence>
<organism evidence="7">
    <name type="scientific">Cyberlindnera fabianii</name>
    <name type="common">Yeast</name>
    <name type="synonym">Hansenula fabianii</name>
    <dbReference type="NCBI Taxonomy" id="36022"/>
    <lineage>
        <taxon>Eukaryota</taxon>
        <taxon>Fungi</taxon>
        <taxon>Dikarya</taxon>
        <taxon>Ascomycota</taxon>
        <taxon>Saccharomycotina</taxon>
        <taxon>Saccharomycetes</taxon>
        <taxon>Phaffomycetales</taxon>
        <taxon>Phaffomycetaceae</taxon>
        <taxon>Cyberlindnera</taxon>
    </lineage>
</organism>
<protein>
    <submittedName>
        <fullName evidence="7">CYFA0S10e04390g1_1</fullName>
    </submittedName>
</protein>
<dbReference type="GO" id="GO:0010257">
    <property type="term" value="P:NADH dehydrogenase complex assembly"/>
    <property type="evidence" value="ECO:0007669"/>
    <property type="project" value="TreeGrafter"/>
</dbReference>
<comment type="similarity">
    <text evidence="2">Belongs to the CIA30 family.</text>
</comment>
<dbReference type="OrthoDB" id="42561at2759"/>
<gene>
    <name evidence="7" type="ORF">CYFA0S_10e04390g</name>
</gene>
<evidence type="ECO:0000256" key="1">
    <source>
        <dbReference type="ARBA" id="ARBA00004173"/>
    </source>
</evidence>
<evidence type="ECO:0000256" key="3">
    <source>
        <dbReference type="ARBA" id="ARBA00023128"/>
    </source>
</evidence>
<dbReference type="Pfam" id="PF08547">
    <property type="entry name" value="CIA30"/>
    <property type="match status" value="1"/>
</dbReference>
<keyword evidence="3" id="KW-0496">Mitochondrion</keyword>
<proteinExistence type="inferred from homology"/>
<dbReference type="PANTHER" id="PTHR13194">
    <property type="entry name" value="COMPLEX I INTERMEDIATE-ASSOCIATED PROTEIN 30"/>
    <property type="match status" value="1"/>
</dbReference>
<dbReference type="SUPFAM" id="SSF49785">
    <property type="entry name" value="Galactose-binding domain-like"/>
    <property type="match status" value="1"/>
</dbReference>
<dbReference type="EMBL" id="LK052895">
    <property type="protein sequence ID" value="CDR42972.1"/>
    <property type="molecule type" value="Genomic_DNA"/>
</dbReference>
<dbReference type="GO" id="GO:0006120">
    <property type="term" value="P:mitochondrial electron transport, NADH to ubiquinone"/>
    <property type="evidence" value="ECO:0007669"/>
    <property type="project" value="TreeGrafter"/>
</dbReference>
<comment type="subcellular location">
    <subcellularLocation>
        <location evidence="1">Mitochondrion</location>
    </subcellularLocation>
</comment>
<dbReference type="InterPro" id="IPR039131">
    <property type="entry name" value="NDUFAF1"/>
</dbReference>
<dbReference type="Gene3D" id="2.60.120.430">
    <property type="entry name" value="Galactose-binding lectin"/>
    <property type="match status" value="1"/>
</dbReference>
<dbReference type="VEuPathDB" id="FungiDB:BON22_1323"/>
<dbReference type="AlphaFoldDB" id="A0A061B5N4"/>
<evidence type="ECO:0000256" key="4">
    <source>
        <dbReference type="ARBA" id="ARBA00023186"/>
    </source>
</evidence>
<feature type="region of interest" description="Disordered" evidence="5">
    <location>
        <begin position="229"/>
        <end position="254"/>
    </location>
</feature>
<evidence type="ECO:0000256" key="5">
    <source>
        <dbReference type="SAM" id="MobiDB-lite"/>
    </source>
</evidence>
<dbReference type="GO" id="GO:0005739">
    <property type="term" value="C:mitochondrion"/>
    <property type="evidence" value="ECO:0007669"/>
    <property type="project" value="UniProtKB-SubCell"/>
</dbReference>
<sequence length="254" mass="28818">MCSTGNRGAHYHHYSELISKFYCLVMFKNLISRATTVLKPAVPKASDTLISFTRPNELSKLLTRSDAELGGFSSVNLDVEGNVGHFHGVLNLDPPPNRPDVLYSGYAMFRTKDQPTGFFNSPTFWDWDNYQNLVLKVKGDHRKYFVNIQAQTAVATDVYQHRLFLNTPGKWETVTIPIDDFVLTNRGVIQHQSSLDRTKVKTVGIGLLDNQFGPYSLFIDSISVERGGQEDIDKRKKKEEEAEDEFDAFQGSRF</sequence>
<evidence type="ECO:0000259" key="6">
    <source>
        <dbReference type="Pfam" id="PF08547"/>
    </source>
</evidence>
<dbReference type="GO" id="GO:0051082">
    <property type="term" value="F:unfolded protein binding"/>
    <property type="evidence" value="ECO:0007669"/>
    <property type="project" value="TreeGrafter"/>
</dbReference>
<dbReference type="PhylomeDB" id="A0A061B5N4"/>
<keyword evidence="4" id="KW-0143">Chaperone</keyword>